<sequence length="390" mass="42475">MNPEIMQEMHRAFGKKFSAEKEALLAYNSDASQVRGTALAVVWPESRGDVQGIVEFALKHKIDIVARGAGTGLAGAAVPQNSIVVDLSRMNKIIEINKREKYAIVEPGIVAAQLNLALQKYNLCLPVEPASHSVCSIAGMIATNASGLRAMRFGRMEEWVMEAQIVDGSGKMRKTNAEEICGTEGTVGIIVGAKLRLHEAVIEKSADLEKFDSLHKMLERADALKKNASILSLEVMNPIAAKTMGLDSCYYLLAEYDNESGALKSGEMKKAKSLRIGLWPKLASAGFSVIEDPQVAEEKITGFAEFINASGLPFFAHIADGTFHVLLKPEQKGTLEALYGKVRALNGNVSGEHGIGITKREFADARIKNRIKRLKEKLDPKGIFNRGKII</sequence>
<dbReference type="InterPro" id="IPR016169">
    <property type="entry name" value="FAD-bd_PCMH_sub2"/>
</dbReference>
<dbReference type="PANTHER" id="PTHR11748">
    <property type="entry name" value="D-LACTATE DEHYDROGENASE"/>
    <property type="match status" value="1"/>
</dbReference>
<accession>A0A8T4L0H8</accession>
<dbReference type="Gene3D" id="3.30.465.10">
    <property type="match status" value="1"/>
</dbReference>
<keyword evidence="4" id="KW-0274">FAD</keyword>
<evidence type="ECO:0000256" key="1">
    <source>
        <dbReference type="ARBA" id="ARBA00001974"/>
    </source>
</evidence>
<evidence type="ECO:0000256" key="5">
    <source>
        <dbReference type="ARBA" id="ARBA00022946"/>
    </source>
</evidence>
<keyword evidence="3" id="KW-0285">Flavoprotein</keyword>
<comment type="similarity">
    <text evidence="2">Belongs to the FAD-binding oxidoreductase/transferase type 4 family.</text>
</comment>
<evidence type="ECO:0000313" key="10">
    <source>
        <dbReference type="Proteomes" id="UP000677687"/>
    </source>
</evidence>
<dbReference type="AlphaFoldDB" id="A0A8T4L0H8"/>
<proteinExistence type="inferred from homology"/>
<evidence type="ECO:0000256" key="4">
    <source>
        <dbReference type="ARBA" id="ARBA00022827"/>
    </source>
</evidence>
<reference evidence="9" key="1">
    <citation type="submission" date="2021-03" db="EMBL/GenBank/DDBJ databases">
        <authorList>
            <person name="Jaffe A."/>
        </authorList>
    </citation>
    <scope>NUCLEOTIDE SEQUENCE</scope>
    <source>
        <strain evidence="9">RIFCSPHIGHO2_01_FULL_AR10_44_11</strain>
    </source>
</reference>
<dbReference type="PROSITE" id="PS51387">
    <property type="entry name" value="FAD_PCMH"/>
    <property type="match status" value="1"/>
</dbReference>
<dbReference type="InterPro" id="IPR016164">
    <property type="entry name" value="FAD-linked_Oxase-like_C"/>
</dbReference>
<dbReference type="InterPro" id="IPR036318">
    <property type="entry name" value="FAD-bd_PCMH-like_sf"/>
</dbReference>
<evidence type="ECO:0000256" key="6">
    <source>
        <dbReference type="ARBA" id="ARBA00023002"/>
    </source>
</evidence>
<dbReference type="Pfam" id="PF01565">
    <property type="entry name" value="FAD_binding_4"/>
    <property type="match status" value="1"/>
</dbReference>
<organism evidence="9 10">
    <name type="scientific">Candidatus Iainarchaeum sp</name>
    <dbReference type="NCBI Taxonomy" id="3101447"/>
    <lineage>
        <taxon>Archaea</taxon>
        <taxon>Candidatus Iainarchaeota</taxon>
        <taxon>Candidatus Iainarchaeia</taxon>
        <taxon>Candidatus Iainarchaeales</taxon>
        <taxon>Candidatus Iainarchaeaceae</taxon>
        <taxon>Candidatus Iainarchaeum</taxon>
    </lineage>
</organism>
<evidence type="ECO:0000256" key="2">
    <source>
        <dbReference type="ARBA" id="ARBA00008000"/>
    </source>
</evidence>
<dbReference type="GO" id="GO:0071949">
    <property type="term" value="F:FAD binding"/>
    <property type="evidence" value="ECO:0007669"/>
    <property type="project" value="InterPro"/>
</dbReference>
<name>A0A8T4L0H8_9ARCH</name>
<dbReference type="EMBL" id="JAGVWD010000025">
    <property type="protein sequence ID" value="MBS3057365.1"/>
    <property type="molecule type" value="Genomic_DNA"/>
</dbReference>
<evidence type="ECO:0000259" key="8">
    <source>
        <dbReference type="PROSITE" id="PS51387"/>
    </source>
</evidence>
<keyword evidence="6" id="KW-0560">Oxidoreductase</keyword>
<evidence type="ECO:0000256" key="7">
    <source>
        <dbReference type="ARBA" id="ARBA00038897"/>
    </source>
</evidence>
<feature type="domain" description="FAD-binding PCMH-type" evidence="8">
    <location>
        <begin position="34"/>
        <end position="200"/>
    </location>
</feature>
<dbReference type="Pfam" id="PF02913">
    <property type="entry name" value="FAD-oxidase_C"/>
    <property type="match status" value="1"/>
</dbReference>
<gene>
    <name evidence="9" type="ORF">J4415_01935</name>
</gene>
<dbReference type="InterPro" id="IPR006094">
    <property type="entry name" value="Oxid_FAD_bind_N"/>
</dbReference>
<dbReference type="InterPro" id="IPR016166">
    <property type="entry name" value="FAD-bd_PCMH"/>
</dbReference>
<comment type="cofactor">
    <cofactor evidence="1">
        <name>FAD</name>
        <dbReference type="ChEBI" id="CHEBI:57692"/>
    </cofactor>
</comment>
<dbReference type="PANTHER" id="PTHR11748:SF111">
    <property type="entry name" value="D-LACTATE DEHYDROGENASE, MITOCHONDRIAL-RELATED"/>
    <property type="match status" value="1"/>
</dbReference>
<evidence type="ECO:0000313" key="9">
    <source>
        <dbReference type="EMBL" id="MBS3057365.1"/>
    </source>
</evidence>
<keyword evidence="5" id="KW-0809">Transit peptide</keyword>
<dbReference type="InterPro" id="IPR004113">
    <property type="entry name" value="FAD-bd_oxidored_4_C"/>
</dbReference>
<dbReference type="Proteomes" id="UP000677687">
    <property type="component" value="Unassembled WGS sequence"/>
</dbReference>
<dbReference type="SUPFAM" id="SSF55103">
    <property type="entry name" value="FAD-linked oxidases, C-terminal domain"/>
    <property type="match status" value="1"/>
</dbReference>
<evidence type="ECO:0000256" key="3">
    <source>
        <dbReference type="ARBA" id="ARBA00022630"/>
    </source>
</evidence>
<protein>
    <recommendedName>
        <fullName evidence="7">D-lactate dehydrogenase (cytochrome)</fullName>
        <ecNumber evidence="7">1.1.2.4</ecNumber>
    </recommendedName>
</protein>
<dbReference type="SUPFAM" id="SSF56176">
    <property type="entry name" value="FAD-binding/transporter-associated domain-like"/>
    <property type="match status" value="1"/>
</dbReference>
<dbReference type="GO" id="GO:0016491">
    <property type="term" value="F:oxidoreductase activity"/>
    <property type="evidence" value="ECO:0007669"/>
    <property type="project" value="UniProtKB-KW"/>
</dbReference>
<reference evidence="9" key="2">
    <citation type="submission" date="2021-05" db="EMBL/GenBank/DDBJ databases">
        <title>Protein family content uncovers lineage relationships and bacterial pathway maintenance mechanisms in DPANN archaea.</title>
        <authorList>
            <person name="Castelle C.J."/>
            <person name="Meheust R."/>
            <person name="Jaffe A.L."/>
            <person name="Seitz K."/>
            <person name="Gong X."/>
            <person name="Baker B.J."/>
            <person name="Banfield J.F."/>
        </authorList>
    </citation>
    <scope>NUCLEOTIDE SEQUENCE</scope>
    <source>
        <strain evidence="9">RIFCSPHIGHO2_01_FULL_AR10_44_11</strain>
    </source>
</reference>
<dbReference type="EC" id="1.1.2.4" evidence="7"/>
<comment type="caution">
    <text evidence="9">The sequence shown here is derived from an EMBL/GenBank/DDBJ whole genome shotgun (WGS) entry which is preliminary data.</text>
</comment>